<dbReference type="PROSITE" id="PS00018">
    <property type="entry name" value="EF_HAND_1"/>
    <property type="match status" value="3"/>
</dbReference>
<evidence type="ECO:0000256" key="5">
    <source>
        <dbReference type="ARBA" id="ARBA00022837"/>
    </source>
</evidence>
<keyword evidence="3" id="KW-0479">Metal-binding</keyword>
<dbReference type="InterPro" id="IPR011992">
    <property type="entry name" value="EF-hand-dom_pair"/>
</dbReference>
<dbReference type="GO" id="GO:0048306">
    <property type="term" value="F:calcium-dependent protein binding"/>
    <property type="evidence" value="ECO:0007669"/>
    <property type="project" value="UniProtKB-ARBA"/>
</dbReference>
<accession>A0AAV2HAT5</accession>
<name>A0AAV2HAT5_LYMST</name>
<dbReference type="PANTHER" id="PTHR46212:SF3">
    <property type="entry name" value="GH27120P"/>
    <property type="match status" value="1"/>
</dbReference>
<dbReference type="InterPro" id="IPR002048">
    <property type="entry name" value="EF_hand_dom"/>
</dbReference>
<keyword evidence="4" id="KW-0677">Repeat</keyword>
<keyword evidence="9" id="KW-1185">Reference proteome</keyword>
<evidence type="ECO:0000256" key="4">
    <source>
        <dbReference type="ARBA" id="ARBA00022737"/>
    </source>
</evidence>
<reference evidence="8 9" key="1">
    <citation type="submission" date="2024-04" db="EMBL/GenBank/DDBJ databases">
        <authorList>
            <consortium name="Genoscope - CEA"/>
            <person name="William W."/>
        </authorList>
    </citation>
    <scope>NUCLEOTIDE SEQUENCE [LARGE SCALE GENOMIC DNA]</scope>
</reference>
<dbReference type="FunFam" id="1.10.238.10:FF:000001">
    <property type="entry name" value="Calmodulin 1"/>
    <property type="match status" value="1"/>
</dbReference>
<dbReference type="PROSITE" id="PS50222">
    <property type="entry name" value="EF_HAND_2"/>
    <property type="match status" value="3"/>
</dbReference>
<evidence type="ECO:0000313" key="9">
    <source>
        <dbReference type="Proteomes" id="UP001497497"/>
    </source>
</evidence>
<protein>
    <recommendedName>
        <fullName evidence="7">EF-hand domain-containing protein</fullName>
    </recommendedName>
</protein>
<organism evidence="8 9">
    <name type="scientific">Lymnaea stagnalis</name>
    <name type="common">Great pond snail</name>
    <name type="synonym">Helix stagnalis</name>
    <dbReference type="NCBI Taxonomy" id="6523"/>
    <lineage>
        <taxon>Eukaryota</taxon>
        <taxon>Metazoa</taxon>
        <taxon>Spiralia</taxon>
        <taxon>Lophotrochozoa</taxon>
        <taxon>Mollusca</taxon>
        <taxon>Gastropoda</taxon>
        <taxon>Heterobranchia</taxon>
        <taxon>Euthyneura</taxon>
        <taxon>Panpulmonata</taxon>
        <taxon>Hygrophila</taxon>
        <taxon>Lymnaeoidea</taxon>
        <taxon>Lymnaeidae</taxon>
        <taxon>Lymnaea</taxon>
    </lineage>
</organism>
<evidence type="ECO:0000256" key="2">
    <source>
        <dbReference type="ARBA" id="ARBA00022490"/>
    </source>
</evidence>
<evidence type="ECO:0000256" key="1">
    <source>
        <dbReference type="ARBA" id="ARBA00004496"/>
    </source>
</evidence>
<feature type="domain" description="EF-hand" evidence="7">
    <location>
        <begin position="4"/>
        <end position="39"/>
    </location>
</feature>
<sequence>MPRHSMSKWEAAFKAADRDRNGTLDRKELRALFKQHNCNLTESQLNELFVYFDGPRGDQRITLSEFVAGLERVDTFVKSVESLFNKFDADRSGYLDRSEMKRLLESSGHRFTQPEVIEIMKRSDKNGDGKISLQELLDAFT</sequence>
<dbReference type="GO" id="GO:0005509">
    <property type="term" value="F:calcium ion binding"/>
    <property type="evidence" value="ECO:0007669"/>
    <property type="project" value="InterPro"/>
</dbReference>
<dbReference type="AlphaFoldDB" id="A0AAV2HAT5"/>
<evidence type="ECO:0000256" key="3">
    <source>
        <dbReference type="ARBA" id="ARBA00022723"/>
    </source>
</evidence>
<comment type="subcellular location">
    <subcellularLocation>
        <location evidence="1">Cytoplasm</location>
    </subcellularLocation>
</comment>
<gene>
    <name evidence="8" type="ORF">GSLYS_00005054001</name>
</gene>
<dbReference type="PANTHER" id="PTHR46212">
    <property type="entry name" value="PEFLIN"/>
    <property type="match status" value="1"/>
</dbReference>
<evidence type="ECO:0000259" key="7">
    <source>
        <dbReference type="PROSITE" id="PS50222"/>
    </source>
</evidence>
<keyword evidence="5" id="KW-0106">Calcium</keyword>
<feature type="domain" description="EF-hand" evidence="7">
    <location>
        <begin position="75"/>
        <end position="110"/>
    </location>
</feature>
<dbReference type="SMART" id="SM00054">
    <property type="entry name" value="EFh"/>
    <property type="match status" value="4"/>
</dbReference>
<dbReference type="Pfam" id="PF13499">
    <property type="entry name" value="EF-hand_7"/>
    <property type="match status" value="2"/>
</dbReference>
<evidence type="ECO:0000256" key="6">
    <source>
        <dbReference type="ARBA" id="ARBA00023179"/>
    </source>
</evidence>
<dbReference type="Proteomes" id="UP001497497">
    <property type="component" value="Unassembled WGS sequence"/>
</dbReference>
<dbReference type="EMBL" id="CAXITT010000078">
    <property type="protein sequence ID" value="CAL1530929.1"/>
    <property type="molecule type" value="Genomic_DNA"/>
</dbReference>
<dbReference type="Gene3D" id="1.10.238.10">
    <property type="entry name" value="EF-hand"/>
    <property type="match status" value="2"/>
</dbReference>
<feature type="domain" description="EF-hand" evidence="7">
    <location>
        <begin position="111"/>
        <end position="141"/>
    </location>
</feature>
<keyword evidence="2" id="KW-0963">Cytoplasm</keyword>
<proteinExistence type="predicted"/>
<dbReference type="CDD" id="cd00051">
    <property type="entry name" value="EFh"/>
    <property type="match status" value="1"/>
</dbReference>
<dbReference type="SUPFAM" id="SSF47473">
    <property type="entry name" value="EF-hand"/>
    <property type="match status" value="1"/>
</dbReference>
<comment type="caution">
    <text evidence="8">The sequence shown here is derived from an EMBL/GenBank/DDBJ whole genome shotgun (WGS) entry which is preliminary data.</text>
</comment>
<dbReference type="GO" id="GO:0005737">
    <property type="term" value="C:cytoplasm"/>
    <property type="evidence" value="ECO:0007669"/>
    <property type="project" value="UniProtKB-SubCell"/>
</dbReference>
<evidence type="ECO:0000313" key="8">
    <source>
        <dbReference type="EMBL" id="CAL1530929.1"/>
    </source>
</evidence>
<dbReference type="InterPro" id="IPR018247">
    <property type="entry name" value="EF_Hand_1_Ca_BS"/>
</dbReference>
<dbReference type="InterPro" id="IPR051426">
    <property type="entry name" value="Peflin/Sorcin_CaBP"/>
</dbReference>
<keyword evidence="6" id="KW-0514">Muscle protein</keyword>